<organism evidence="1 3">
    <name type="scientific">Medicago truncatula</name>
    <name type="common">Barrel medic</name>
    <name type="synonym">Medicago tribuloides</name>
    <dbReference type="NCBI Taxonomy" id="3880"/>
    <lineage>
        <taxon>Eukaryota</taxon>
        <taxon>Viridiplantae</taxon>
        <taxon>Streptophyta</taxon>
        <taxon>Embryophyta</taxon>
        <taxon>Tracheophyta</taxon>
        <taxon>Spermatophyta</taxon>
        <taxon>Magnoliopsida</taxon>
        <taxon>eudicotyledons</taxon>
        <taxon>Gunneridae</taxon>
        <taxon>Pentapetalae</taxon>
        <taxon>rosids</taxon>
        <taxon>fabids</taxon>
        <taxon>Fabales</taxon>
        <taxon>Fabaceae</taxon>
        <taxon>Papilionoideae</taxon>
        <taxon>50 kb inversion clade</taxon>
        <taxon>NPAAA clade</taxon>
        <taxon>Hologalegina</taxon>
        <taxon>IRL clade</taxon>
        <taxon>Trifolieae</taxon>
        <taxon>Medicago</taxon>
    </lineage>
</organism>
<keyword evidence="3" id="KW-1185">Reference proteome</keyword>
<proteinExistence type="predicted"/>
<keyword evidence="1" id="KW-0371">Homeobox</keyword>
<keyword evidence="1" id="KW-0238">DNA-binding</keyword>
<evidence type="ECO:0000313" key="2">
    <source>
        <dbReference type="EnsemblPlants" id="AES82645"/>
    </source>
</evidence>
<evidence type="ECO:0000313" key="3">
    <source>
        <dbReference type="Proteomes" id="UP000002051"/>
    </source>
</evidence>
<reference evidence="1 3" key="1">
    <citation type="journal article" date="2011" name="Nature">
        <title>The Medicago genome provides insight into the evolution of rhizobial symbioses.</title>
        <authorList>
            <person name="Young N.D."/>
            <person name="Debelle F."/>
            <person name="Oldroyd G.E."/>
            <person name="Geurts R."/>
            <person name="Cannon S.B."/>
            <person name="Udvardi M.K."/>
            <person name="Benedito V.A."/>
            <person name="Mayer K.F."/>
            <person name="Gouzy J."/>
            <person name="Schoof H."/>
            <person name="Van de Peer Y."/>
            <person name="Proost S."/>
            <person name="Cook D.R."/>
            <person name="Meyers B.C."/>
            <person name="Spannagl M."/>
            <person name="Cheung F."/>
            <person name="De Mita S."/>
            <person name="Krishnakumar V."/>
            <person name="Gundlach H."/>
            <person name="Zhou S."/>
            <person name="Mudge J."/>
            <person name="Bharti A.K."/>
            <person name="Murray J.D."/>
            <person name="Naoumkina M.A."/>
            <person name="Rosen B."/>
            <person name="Silverstein K.A."/>
            <person name="Tang H."/>
            <person name="Rombauts S."/>
            <person name="Zhao P.X."/>
            <person name="Zhou P."/>
            <person name="Barbe V."/>
            <person name="Bardou P."/>
            <person name="Bechner M."/>
            <person name="Bellec A."/>
            <person name="Berger A."/>
            <person name="Berges H."/>
            <person name="Bidwell S."/>
            <person name="Bisseling T."/>
            <person name="Choisne N."/>
            <person name="Couloux A."/>
            <person name="Denny R."/>
            <person name="Deshpande S."/>
            <person name="Dai X."/>
            <person name="Doyle J.J."/>
            <person name="Dudez A.M."/>
            <person name="Farmer A.D."/>
            <person name="Fouteau S."/>
            <person name="Franken C."/>
            <person name="Gibelin C."/>
            <person name="Gish J."/>
            <person name="Goldstein S."/>
            <person name="Gonzalez A.J."/>
            <person name="Green P.J."/>
            <person name="Hallab A."/>
            <person name="Hartog M."/>
            <person name="Hua A."/>
            <person name="Humphray S.J."/>
            <person name="Jeong D.H."/>
            <person name="Jing Y."/>
            <person name="Jocker A."/>
            <person name="Kenton S.M."/>
            <person name="Kim D.J."/>
            <person name="Klee K."/>
            <person name="Lai H."/>
            <person name="Lang C."/>
            <person name="Lin S."/>
            <person name="Macmil S.L."/>
            <person name="Magdelenat G."/>
            <person name="Matthews L."/>
            <person name="McCorrison J."/>
            <person name="Monaghan E.L."/>
            <person name="Mun J.H."/>
            <person name="Najar F.Z."/>
            <person name="Nicholson C."/>
            <person name="Noirot C."/>
            <person name="O'Bleness M."/>
            <person name="Paule C.R."/>
            <person name="Poulain J."/>
            <person name="Prion F."/>
            <person name="Qin B."/>
            <person name="Qu C."/>
            <person name="Retzel E.F."/>
            <person name="Riddle C."/>
            <person name="Sallet E."/>
            <person name="Samain S."/>
            <person name="Samson N."/>
            <person name="Sanders I."/>
            <person name="Saurat O."/>
            <person name="Scarpelli C."/>
            <person name="Schiex T."/>
            <person name="Segurens B."/>
            <person name="Severin A.J."/>
            <person name="Sherrier D.J."/>
            <person name="Shi R."/>
            <person name="Sims S."/>
            <person name="Singer S.R."/>
            <person name="Sinharoy S."/>
            <person name="Sterck L."/>
            <person name="Viollet A."/>
            <person name="Wang B.B."/>
            <person name="Wang K."/>
            <person name="Wang M."/>
            <person name="Wang X."/>
            <person name="Warfsmann J."/>
            <person name="Weissenbach J."/>
            <person name="White D.D."/>
            <person name="White J.D."/>
            <person name="Wiley G.B."/>
            <person name="Wincker P."/>
            <person name="Xing Y."/>
            <person name="Yang L."/>
            <person name="Yao Z."/>
            <person name="Ying F."/>
            <person name="Zhai J."/>
            <person name="Zhou L."/>
            <person name="Zuber A."/>
            <person name="Denarie J."/>
            <person name="Dixon R.A."/>
            <person name="May G.D."/>
            <person name="Schwartz D.C."/>
            <person name="Rogers J."/>
            <person name="Quetier F."/>
            <person name="Town C.D."/>
            <person name="Roe B.A."/>
        </authorList>
    </citation>
    <scope>NUCLEOTIDE SEQUENCE [LARGE SCALE GENOMIC DNA]</scope>
    <source>
        <strain evidence="1">A17</strain>
        <strain evidence="2 3">cv. Jemalong A17</strain>
    </source>
</reference>
<dbReference type="GO" id="GO:0003677">
    <property type="term" value="F:DNA binding"/>
    <property type="evidence" value="ECO:0007669"/>
    <property type="project" value="UniProtKB-KW"/>
</dbReference>
<accession>G7L1U7</accession>
<reference evidence="2" key="3">
    <citation type="submission" date="2015-04" db="UniProtKB">
        <authorList>
            <consortium name="EnsemblPlants"/>
        </authorList>
    </citation>
    <scope>IDENTIFICATION</scope>
    <source>
        <strain evidence="2">cv. Jemalong A17</strain>
    </source>
</reference>
<protein>
    <submittedName>
        <fullName evidence="1">BEL1-like homeodomain transcription factor, putative</fullName>
    </submittedName>
</protein>
<evidence type="ECO:0000313" key="1">
    <source>
        <dbReference type="EMBL" id="AES82645.1"/>
    </source>
</evidence>
<dbReference type="EnsemblPlants" id="AES82645">
    <property type="protein sequence ID" value="AES82645"/>
    <property type="gene ID" value="MTR_7g114930"/>
</dbReference>
<gene>
    <name evidence="1" type="ordered locus">MTR_7g114930</name>
</gene>
<name>G7L1U7_MEDTR</name>
<reference evidence="1 3" key="2">
    <citation type="journal article" date="2014" name="BMC Genomics">
        <title>An improved genome release (version Mt4.0) for the model legume Medicago truncatula.</title>
        <authorList>
            <person name="Tang H."/>
            <person name="Krishnakumar V."/>
            <person name="Bidwell S."/>
            <person name="Rosen B."/>
            <person name="Chan A."/>
            <person name="Zhou S."/>
            <person name="Gentzbittel L."/>
            <person name="Childs K.L."/>
            <person name="Yandell M."/>
            <person name="Gundlach H."/>
            <person name="Mayer K.F."/>
            <person name="Schwartz D.C."/>
            <person name="Town C.D."/>
        </authorList>
    </citation>
    <scope>GENOME REANNOTATION</scope>
    <source>
        <strain evidence="2 3">cv. Jemalong A17</strain>
    </source>
</reference>
<dbReference type="Proteomes" id="UP000002051">
    <property type="component" value="Unassembled WGS sequence"/>
</dbReference>
<dbReference type="HOGENOM" id="CLU_3090319_0_0_1"/>
<sequence length="52" mass="6003">MKQQQIMNKISMKFGDDRQSRDGYCFMGNQTEFIAGFGQYSMEEIEGINGIE</sequence>
<dbReference type="AlphaFoldDB" id="G7L1U7"/>
<dbReference type="EMBL" id="CM001223">
    <property type="protein sequence ID" value="AES82645.1"/>
    <property type="molecule type" value="Genomic_DNA"/>
</dbReference>
<dbReference type="PaxDb" id="3880-AES82645"/>